<dbReference type="GO" id="GO:0008237">
    <property type="term" value="F:metallopeptidase activity"/>
    <property type="evidence" value="ECO:0007669"/>
    <property type="project" value="InterPro"/>
</dbReference>
<keyword evidence="4" id="KW-1185">Reference proteome</keyword>
<name>A0A0F7ZGG7_9HYPO</name>
<dbReference type="Gene3D" id="3.40.390.10">
    <property type="entry name" value="Collagenase (Catalytic Domain)"/>
    <property type="match status" value="1"/>
</dbReference>
<dbReference type="EMBL" id="KQ030602">
    <property type="protein sequence ID" value="KJZ70861.1"/>
    <property type="molecule type" value="Genomic_DNA"/>
</dbReference>
<feature type="chain" id="PRO_5002526185" description="Peptidase metallopeptidase domain-containing protein" evidence="2">
    <location>
        <begin position="20"/>
        <end position="387"/>
    </location>
</feature>
<keyword evidence="2" id="KW-0732">Signal</keyword>
<feature type="signal peptide" evidence="2">
    <location>
        <begin position="1"/>
        <end position="19"/>
    </location>
</feature>
<feature type="region of interest" description="Disordered" evidence="1">
    <location>
        <begin position="302"/>
        <end position="323"/>
    </location>
</feature>
<dbReference type="OrthoDB" id="291007at2759"/>
<dbReference type="AlphaFoldDB" id="A0A0F7ZGG7"/>
<dbReference type="SUPFAM" id="SSF55486">
    <property type="entry name" value="Metalloproteases ('zincins'), catalytic domain"/>
    <property type="match status" value="1"/>
</dbReference>
<gene>
    <name evidence="3" type="ORF">HIM_09726</name>
</gene>
<organism evidence="3 4">
    <name type="scientific">Hirsutella minnesotensis 3608</name>
    <dbReference type="NCBI Taxonomy" id="1043627"/>
    <lineage>
        <taxon>Eukaryota</taxon>
        <taxon>Fungi</taxon>
        <taxon>Dikarya</taxon>
        <taxon>Ascomycota</taxon>
        <taxon>Pezizomycotina</taxon>
        <taxon>Sordariomycetes</taxon>
        <taxon>Hypocreomycetidae</taxon>
        <taxon>Hypocreales</taxon>
        <taxon>Ophiocordycipitaceae</taxon>
        <taxon>Hirsutella</taxon>
    </lineage>
</organism>
<evidence type="ECO:0000256" key="1">
    <source>
        <dbReference type="SAM" id="MobiDB-lite"/>
    </source>
</evidence>
<dbReference type="InterPro" id="IPR024079">
    <property type="entry name" value="MetalloPept_cat_dom_sf"/>
</dbReference>
<protein>
    <recommendedName>
        <fullName evidence="5">Peptidase metallopeptidase domain-containing protein</fullName>
    </recommendedName>
</protein>
<proteinExistence type="predicted"/>
<accession>A0A0F7ZGG7</accession>
<evidence type="ECO:0000256" key="2">
    <source>
        <dbReference type="SAM" id="SignalP"/>
    </source>
</evidence>
<evidence type="ECO:0008006" key="5">
    <source>
        <dbReference type="Google" id="ProtNLM"/>
    </source>
</evidence>
<dbReference type="Proteomes" id="UP000054481">
    <property type="component" value="Unassembled WGS sequence"/>
</dbReference>
<reference evidence="3 4" key="1">
    <citation type="journal article" date="2014" name="Genome Biol. Evol.">
        <title>Comparative genomics and transcriptomics analyses reveal divergent lifestyle features of nematode endoparasitic fungus Hirsutella minnesotensis.</title>
        <authorList>
            <person name="Lai Y."/>
            <person name="Liu K."/>
            <person name="Zhang X."/>
            <person name="Zhang X."/>
            <person name="Li K."/>
            <person name="Wang N."/>
            <person name="Shu C."/>
            <person name="Wu Y."/>
            <person name="Wang C."/>
            <person name="Bushley K.E."/>
            <person name="Xiang M."/>
            <person name="Liu X."/>
        </authorList>
    </citation>
    <scope>NUCLEOTIDE SEQUENCE [LARGE SCALE GENOMIC DNA]</scope>
    <source>
        <strain evidence="3 4">3608</strain>
    </source>
</reference>
<evidence type="ECO:0000313" key="4">
    <source>
        <dbReference type="Proteomes" id="UP000054481"/>
    </source>
</evidence>
<evidence type="ECO:0000313" key="3">
    <source>
        <dbReference type="EMBL" id="KJZ70861.1"/>
    </source>
</evidence>
<sequence length="387" mass="43114">MSLWIYRLAVALLVAQALAGSQSWEAVVRLQEPSSTETIPLDAAGYAEKGHPSHEGHIKRFIGMKPSDGLTNSKLWHDKTISYCFETKTARDKLIGHFVEATHKWREAGLHRDVYKYVEAAKPGRDCSMNSQRDRLLVIRYDAEKLLTTLGMRPPDEAAGLEGPTMILSDQDNLGTLDVTANVAHEIGHAWGLVHEHQNKYFWTSGLGQGGPKKPPFGDDSFYCNNLKDYQKAFERVSKSHGEVEAARLCMSQAAADRYGFSGAEWLPMLRDNFVYSDKNGLGLSYGDVDWASIMIYPSGAGGEGSAGPASPGQPIDANDHRKPVLLRRDGKKFRGNFDPSEEDIRGLRNMYEDRGFPHGEPLLPSDKRSKHFDKIMGIFKKDKCAE</sequence>